<name>A0A6N6RKW2_9FLAO</name>
<proteinExistence type="inferred from homology"/>
<comment type="caution">
    <text evidence="3">The sequence shown here is derived from an EMBL/GenBank/DDBJ whole genome shotgun (WGS) entry which is preliminary data.</text>
</comment>
<evidence type="ECO:0000259" key="2">
    <source>
        <dbReference type="Pfam" id="PF00156"/>
    </source>
</evidence>
<reference evidence="3 4" key="1">
    <citation type="submission" date="2019-09" db="EMBL/GenBank/DDBJ databases">
        <title>Genomes of family Cryomorphaceae.</title>
        <authorList>
            <person name="Bowman J.P."/>
        </authorList>
    </citation>
    <scope>NUCLEOTIDE SEQUENCE [LARGE SCALE GENOMIC DNA]</scope>
    <source>
        <strain evidence="3 4">LMG 25704</strain>
    </source>
</reference>
<dbReference type="PANTHER" id="PTHR47505">
    <property type="entry name" value="DNA UTILIZATION PROTEIN YHGH"/>
    <property type="match status" value="1"/>
</dbReference>
<evidence type="ECO:0000313" key="3">
    <source>
        <dbReference type="EMBL" id="KAB2813979.1"/>
    </source>
</evidence>
<dbReference type="AlphaFoldDB" id="A0A6N6RKW2"/>
<accession>A0A6N6RKW2</accession>
<dbReference type="SUPFAM" id="SSF53271">
    <property type="entry name" value="PRTase-like"/>
    <property type="match status" value="1"/>
</dbReference>
<evidence type="ECO:0000256" key="1">
    <source>
        <dbReference type="ARBA" id="ARBA00008007"/>
    </source>
</evidence>
<dbReference type="CDD" id="cd06223">
    <property type="entry name" value="PRTases_typeI"/>
    <property type="match status" value="1"/>
</dbReference>
<dbReference type="OrthoDB" id="9779910at2"/>
<feature type="domain" description="Phosphoribosyltransferase" evidence="2">
    <location>
        <begin position="213"/>
        <end position="248"/>
    </location>
</feature>
<dbReference type="InterPro" id="IPR000836">
    <property type="entry name" value="PRTase_dom"/>
</dbReference>
<dbReference type="Proteomes" id="UP000468650">
    <property type="component" value="Unassembled WGS sequence"/>
</dbReference>
<dbReference type="Gene3D" id="3.40.50.2020">
    <property type="match status" value="1"/>
</dbReference>
<dbReference type="PANTHER" id="PTHR47505:SF1">
    <property type="entry name" value="DNA UTILIZATION PROTEIN YHGH"/>
    <property type="match status" value="1"/>
</dbReference>
<dbReference type="InterPro" id="IPR029057">
    <property type="entry name" value="PRTase-like"/>
</dbReference>
<keyword evidence="4" id="KW-1185">Reference proteome</keyword>
<sequence length="253" mass="27721">MLTHSNEVFNSGRTKVTVFYATKYISNYQNVLTNTINLLFPKRCKLCNEPLSDPKSGICVVCIDSIAGWPPDFNPAALADEIFGGRIEIEAVYLLASFHAESPLRSALHEIKYEGNVELAGKLGRQLAIRNQLNQKGFTSVTPVPLHPAKFDLRGYNQSEAIAKGIATEAGISAEVLLKRTKHTPSQTKLDRTHRWSNVEDAFEIIDTSQIPSHVLVVDDTITTGATLEACAIQLKRVGVKRISIAALGYATA</sequence>
<comment type="similarity">
    <text evidence="1">Belongs to the ComF/GntX family.</text>
</comment>
<dbReference type="InterPro" id="IPR051910">
    <property type="entry name" value="ComF/GntX_DNA_util-trans"/>
</dbReference>
<dbReference type="EMBL" id="WBVO01000002">
    <property type="protein sequence ID" value="KAB2813979.1"/>
    <property type="molecule type" value="Genomic_DNA"/>
</dbReference>
<organism evidence="3 4">
    <name type="scientific">Phaeocystidibacter luteus</name>
    <dbReference type="NCBI Taxonomy" id="911197"/>
    <lineage>
        <taxon>Bacteria</taxon>
        <taxon>Pseudomonadati</taxon>
        <taxon>Bacteroidota</taxon>
        <taxon>Flavobacteriia</taxon>
        <taxon>Flavobacteriales</taxon>
        <taxon>Phaeocystidibacteraceae</taxon>
        <taxon>Phaeocystidibacter</taxon>
    </lineage>
</organism>
<evidence type="ECO:0000313" key="4">
    <source>
        <dbReference type="Proteomes" id="UP000468650"/>
    </source>
</evidence>
<protein>
    <submittedName>
        <fullName evidence="3">ComF family protein</fullName>
    </submittedName>
</protein>
<gene>
    <name evidence="3" type="ORF">F8C67_04660</name>
</gene>
<dbReference type="Pfam" id="PF00156">
    <property type="entry name" value="Pribosyltran"/>
    <property type="match status" value="1"/>
</dbReference>